<evidence type="ECO:0000256" key="7">
    <source>
        <dbReference type="ARBA" id="ARBA00024353"/>
    </source>
</evidence>
<evidence type="ECO:0000313" key="14">
    <source>
        <dbReference type="EMBL" id="QGQ99964.1"/>
    </source>
</evidence>
<dbReference type="AlphaFoldDB" id="A0A6B8RW06"/>
<keyword evidence="5 11" id="KW-1133">Transmembrane helix</keyword>
<keyword evidence="4 11" id="KW-0812">Transmembrane</keyword>
<evidence type="ECO:0000256" key="9">
    <source>
        <dbReference type="ARBA" id="ARBA00029829"/>
    </source>
</evidence>
<evidence type="ECO:0000256" key="8">
    <source>
        <dbReference type="ARBA" id="ARBA00024438"/>
    </source>
</evidence>
<dbReference type="Pfam" id="PF10099">
    <property type="entry name" value="RskA_C"/>
    <property type="match status" value="1"/>
</dbReference>
<evidence type="ECO:0000256" key="10">
    <source>
        <dbReference type="ARBA" id="ARBA00030803"/>
    </source>
</evidence>
<evidence type="ECO:0000256" key="3">
    <source>
        <dbReference type="ARBA" id="ARBA00022475"/>
    </source>
</evidence>
<proteinExistence type="inferred from homology"/>
<feature type="transmembrane region" description="Helical" evidence="11">
    <location>
        <begin position="98"/>
        <end position="118"/>
    </location>
</feature>
<keyword evidence="6 11" id="KW-0472">Membrane</keyword>
<evidence type="ECO:0000256" key="1">
    <source>
        <dbReference type="ARBA" id="ARBA00004167"/>
    </source>
</evidence>
<dbReference type="EMBL" id="CP034235">
    <property type="protein sequence ID" value="QGQ99964.1"/>
    <property type="molecule type" value="Genomic_DNA"/>
</dbReference>
<dbReference type="Proteomes" id="UP000426246">
    <property type="component" value="Chromosome"/>
</dbReference>
<dbReference type="InterPro" id="IPR051474">
    <property type="entry name" value="Anti-sigma-K/W_factor"/>
</dbReference>
<dbReference type="Gene3D" id="1.10.10.1320">
    <property type="entry name" value="Anti-sigma factor, zinc-finger domain"/>
    <property type="match status" value="1"/>
</dbReference>
<comment type="similarity">
    <text evidence="7">Belongs to the zinc-associated anti-sigma factor (ZAS) superfamily. Anti-sigma-W factor family.</text>
</comment>
<dbReference type="RefSeq" id="WP_155705233.1">
    <property type="nucleotide sequence ID" value="NZ_CP034235.1"/>
</dbReference>
<keyword evidence="3" id="KW-1003">Cell membrane</keyword>
<evidence type="ECO:0000256" key="11">
    <source>
        <dbReference type="SAM" id="Phobius"/>
    </source>
</evidence>
<dbReference type="GO" id="GO:0005886">
    <property type="term" value="C:plasma membrane"/>
    <property type="evidence" value="ECO:0007669"/>
    <property type="project" value="UniProtKB-SubCell"/>
</dbReference>
<evidence type="ECO:0000256" key="6">
    <source>
        <dbReference type="ARBA" id="ARBA00023136"/>
    </source>
</evidence>
<gene>
    <name evidence="14" type="ORF">EHS13_05660</name>
</gene>
<feature type="domain" description="Putative zinc-finger" evidence="13">
    <location>
        <begin position="12"/>
        <end position="39"/>
    </location>
</feature>
<dbReference type="KEGG" id="ppsc:EHS13_05660"/>
<keyword evidence="15" id="KW-1185">Reference proteome</keyword>
<dbReference type="PANTHER" id="PTHR37461">
    <property type="entry name" value="ANTI-SIGMA-K FACTOR RSKA"/>
    <property type="match status" value="1"/>
</dbReference>
<evidence type="ECO:0000259" key="13">
    <source>
        <dbReference type="Pfam" id="PF13490"/>
    </source>
</evidence>
<dbReference type="GO" id="GO:0016989">
    <property type="term" value="F:sigma factor antagonist activity"/>
    <property type="evidence" value="ECO:0007669"/>
    <property type="project" value="TreeGrafter"/>
</dbReference>
<organism evidence="14 15">
    <name type="scientific">Paenibacillus psychroresistens</name>
    <dbReference type="NCBI Taxonomy" id="1778678"/>
    <lineage>
        <taxon>Bacteria</taxon>
        <taxon>Bacillati</taxon>
        <taxon>Bacillota</taxon>
        <taxon>Bacilli</taxon>
        <taxon>Bacillales</taxon>
        <taxon>Paenibacillaceae</taxon>
        <taxon>Paenibacillus</taxon>
    </lineage>
</organism>
<reference evidence="15" key="1">
    <citation type="submission" date="2018-11" db="EMBL/GenBank/DDBJ databases">
        <title>Complete genome sequence of Paenibacillus sp. ML311-T8.</title>
        <authorList>
            <person name="Nam Y.-D."/>
            <person name="Kang J."/>
            <person name="Chung W.-H."/>
            <person name="Park Y.S."/>
        </authorList>
    </citation>
    <scope>NUCLEOTIDE SEQUENCE [LARGE SCALE GENOMIC DNA]</scope>
    <source>
        <strain evidence="15">ML311-T8</strain>
    </source>
</reference>
<dbReference type="PANTHER" id="PTHR37461:SF1">
    <property type="entry name" value="ANTI-SIGMA-K FACTOR RSKA"/>
    <property type="match status" value="1"/>
</dbReference>
<protein>
    <recommendedName>
        <fullName evidence="8">Anti-sigma-W factor RsiW</fullName>
    </recommendedName>
    <alternativeName>
        <fullName evidence="10">Regulator of SigK</fullName>
    </alternativeName>
    <alternativeName>
        <fullName evidence="9">Sigma-K anti-sigma factor RskA</fullName>
    </alternativeName>
</protein>
<dbReference type="Pfam" id="PF13490">
    <property type="entry name" value="zf-HC2"/>
    <property type="match status" value="1"/>
</dbReference>
<dbReference type="OrthoDB" id="150725at2"/>
<evidence type="ECO:0000256" key="4">
    <source>
        <dbReference type="ARBA" id="ARBA00022692"/>
    </source>
</evidence>
<name>A0A6B8RW06_9BACL</name>
<evidence type="ECO:0000313" key="15">
    <source>
        <dbReference type="Proteomes" id="UP000426246"/>
    </source>
</evidence>
<dbReference type="InterPro" id="IPR027383">
    <property type="entry name" value="Znf_put"/>
</dbReference>
<evidence type="ECO:0000256" key="5">
    <source>
        <dbReference type="ARBA" id="ARBA00022989"/>
    </source>
</evidence>
<evidence type="ECO:0000259" key="12">
    <source>
        <dbReference type="Pfam" id="PF10099"/>
    </source>
</evidence>
<accession>A0A6B8RW06</accession>
<evidence type="ECO:0000256" key="2">
    <source>
        <dbReference type="ARBA" id="ARBA00004236"/>
    </source>
</evidence>
<sequence>MQEHETKECENLISYMTGECSEFERAAFERHLRSCTSCRDELQQLRLVWDALPFEMDELEAPADLKNEVMQAIHALPVDKAQLKKSRLQQKPRAMRSYFAKFGWVAAIVIGVIIGGLWSSTFVKKPTDSAGSLLNQPAEVLRTFELKAFGDSLPSAKGTVWVLKHGDTNNVVVNLKGLKKTNGKETYQVWLVKNANDPKTKKRYNCGTMNVDDQGNGVLTYNINAKYANFDAVGVTLEPDANGDAPRGKKVLGT</sequence>
<dbReference type="InterPro" id="IPR041916">
    <property type="entry name" value="Anti_sigma_zinc_sf"/>
</dbReference>
<dbReference type="InterPro" id="IPR018764">
    <property type="entry name" value="RskA_C"/>
</dbReference>
<dbReference type="GO" id="GO:0006417">
    <property type="term" value="P:regulation of translation"/>
    <property type="evidence" value="ECO:0007669"/>
    <property type="project" value="TreeGrafter"/>
</dbReference>
<comment type="subcellular location">
    <subcellularLocation>
        <location evidence="2">Cell membrane</location>
    </subcellularLocation>
    <subcellularLocation>
        <location evidence="1">Membrane</location>
        <topology evidence="1">Single-pass membrane protein</topology>
    </subcellularLocation>
</comment>
<feature type="domain" description="Anti-sigma K factor RskA C-terminal" evidence="12">
    <location>
        <begin position="105"/>
        <end position="246"/>
    </location>
</feature>